<evidence type="ECO:0000259" key="1">
    <source>
        <dbReference type="Pfam" id="PF12708"/>
    </source>
</evidence>
<feature type="domain" description="Rhamnogalacturonase A/B/Epimerase-like pectate lyase" evidence="1">
    <location>
        <begin position="237"/>
        <end position="284"/>
    </location>
</feature>
<dbReference type="Pfam" id="PF12708">
    <property type="entry name" value="Pect-lyase_RHGA_epim"/>
    <property type="match status" value="1"/>
</dbReference>
<dbReference type="OrthoDB" id="8241180at2"/>
<reference evidence="2 3" key="1">
    <citation type="submission" date="2017-03" db="EMBL/GenBank/DDBJ databases">
        <title>Whole genome sequences of fourteen strains of Bradyrhizobium canariense and one strain of Bradyrhizobium japonicum isolated from Lupinus (Papilionoideae: Genisteae) species in Algeria.</title>
        <authorList>
            <person name="Crovadore J."/>
            <person name="Chekireb D."/>
            <person name="Brachmann A."/>
            <person name="Chablais R."/>
            <person name="Cochard B."/>
            <person name="Lefort F."/>
        </authorList>
    </citation>
    <scope>NUCLEOTIDE SEQUENCE [LARGE SCALE GENOMIC DNA]</scope>
    <source>
        <strain evidence="2 3">UBMA195</strain>
    </source>
</reference>
<accession>A0A1X3H592</accession>
<proteinExistence type="predicted"/>
<sequence>MSQPSAYIPVHSFVYESGLIPNFPGQTLDVEFQGIKTTTDQIRTNLKLIQRDDGAVANGAVGYDSLAPSLQTNGISGASAWTTGVTYSVGFPVVTNSNLYRCAIAHTAGTFATDLAAGKWAFVTAVTSGPQGAQGIQGIQGVKGDKGDTGPQGTSGTQYNFATYAAAQAASVPAGFNDFSIYGYYADGDGGGARYFRVTSQPSTPASLRTLDRFMPDGSLNGINGGWWQMDISGAQDVRKFGVKADGVTDSTTAFQNAITTTNVFVPPGSYVLTGDIQIPSNRHIWVQNGATVTNTGGRFTGYVPGGGNIDFQIDGVMSFPATSTRTLLIDWDANAGVPTRGLIEIGGTHASPAVNIRIRGTGHVYSDYVWPGTPPTGFSDINYQLNRKGICIVNANKCLVEGLEVSNVYGEAIYWQGLPGSSDVKFIKNNVHEVAFNALNFNSFGAQGFLMAHNYIQNAWQGIEMSVGAAANNHILSVTTGILTGAGGGAGPISITNNQVVNCNVGYDIEFSPSVVEQVVIAGNQAISCNASGYILYNVSSFQLKDNLCYRHAITTAGIAFNIAANTSSGHIDGNIVRAPGAFSTGNVVNSAGAANTVGTNPVF</sequence>
<dbReference type="InterPro" id="IPR012334">
    <property type="entry name" value="Pectin_lyas_fold"/>
</dbReference>
<dbReference type="SUPFAM" id="SSF51126">
    <property type="entry name" value="Pectin lyase-like"/>
    <property type="match status" value="1"/>
</dbReference>
<protein>
    <recommendedName>
        <fullName evidence="1">Rhamnogalacturonase A/B/Epimerase-like pectate lyase domain-containing protein</fullName>
    </recommendedName>
</protein>
<dbReference type="Gene3D" id="2.160.20.10">
    <property type="entry name" value="Single-stranded right-handed beta-helix, Pectin lyase-like"/>
    <property type="match status" value="1"/>
</dbReference>
<evidence type="ECO:0000313" key="3">
    <source>
        <dbReference type="Proteomes" id="UP000193553"/>
    </source>
</evidence>
<dbReference type="Proteomes" id="UP000193553">
    <property type="component" value="Unassembled WGS sequence"/>
</dbReference>
<dbReference type="InterPro" id="IPR024535">
    <property type="entry name" value="RHGA/B-epi-like_pectate_lyase"/>
</dbReference>
<gene>
    <name evidence="2" type="ORF">BSZ18_20270</name>
</gene>
<dbReference type="Gene3D" id="1.20.5.320">
    <property type="entry name" value="6-Phosphogluconate Dehydrogenase, domain 3"/>
    <property type="match status" value="1"/>
</dbReference>
<evidence type="ECO:0000313" key="2">
    <source>
        <dbReference type="EMBL" id="OSJ08121.1"/>
    </source>
</evidence>
<dbReference type="EMBL" id="NAFI01000176">
    <property type="protein sequence ID" value="OSJ08121.1"/>
    <property type="molecule type" value="Genomic_DNA"/>
</dbReference>
<organism evidence="2 3">
    <name type="scientific">Bradyrhizobium canariense</name>
    <dbReference type="NCBI Taxonomy" id="255045"/>
    <lineage>
        <taxon>Bacteria</taxon>
        <taxon>Pseudomonadati</taxon>
        <taxon>Pseudomonadota</taxon>
        <taxon>Alphaproteobacteria</taxon>
        <taxon>Hyphomicrobiales</taxon>
        <taxon>Nitrobacteraceae</taxon>
        <taxon>Bradyrhizobium</taxon>
    </lineage>
</organism>
<name>A0A1X3H592_9BRAD</name>
<dbReference type="AlphaFoldDB" id="A0A1X3H592"/>
<comment type="caution">
    <text evidence="2">The sequence shown here is derived from an EMBL/GenBank/DDBJ whole genome shotgun (WGS) entry which is preliminary data.</text>
</comment>
<dbReference type="InterPro" id="IPR011050">
    <property type="entry name" value="Pectin_lyase_fold/virulence"/>
</dbReference>
<dbReference type="RefSeq" id="WP_085362076.1">
    <property type="nucleotide sequence ID" value="NZ_NAFD01000179.1"/>
</dbReference>
<dbReference type="Gene3D" id="2.10.10.20">
    <property type="entry name" value="Carbohydrate-binding module superfamily 5/12"/>
    <property type="match status" value="1"/>
</dbReference>